<organism evidence="1 2">
    <name type="scientific">Rangifer tarandus platyrhynchus</name>
    <name type="common">Svalbard reindeer</name>
    <dbReference type="NCBI Taxonomy" id="3082113"/>
    <lineage>
        <taxon>Eukaryota</taxon>
        <taxon>Metazoa</taxon>
        <taxon>Chordata</taxon>
        <taxon>Craniata</taxon>
        <taxon>Vertebrata</taxon>
        <taxon>Euteleostomi</taxon>
        <taxon>Mammalia</taxon>
        <taxon>Eutheria</taxon>
        <taxon>Laurasiatheria</taxon>
        <taxon>Artiodactyla</taxon>
        <taxon>Ruminantia</taxon>
        <taxon>Pecora</taxon>
        <taxon>Cervidae</taxon>
        <taxon>Odocoileinae</taxon>
        <taxon>Rangifer</taxon>
    </lineage>
</organism>
<proteinExistence type="predicted"/>
<evidence type="ECO:0000313" key="1">
    <source>
        <dbReference type="EMBL" id="CAM9440240.1"/>
    </source>
</evidence>
<gene>
    <name evidence="1" type="ORF">MRATA1EN22A_LOCUS2554</name>
</gene>
<evidence type="ECO:0000313" key="2">
    <source>
        <dbReference type="Proteomes" id="UP001162501"/>
    </source>
</evidence>
<sequence>MQRRPEERTPPWPPASDILIPWQVGVSRGVRQPSPKCHPISSLHSDFGLNREPSGIDFLSQKSVLPEEMVLTSQPQDSRLLDGFISQCKLINYISGLTVSLF</sequence>
<reference evidence="1" key="1">
    <citation type="submission" date="2023-05" db="EMBL/GenBank/DDBJ databases">
        <authorList>
            <consortium name="ELIXIR-Norway"/>
        </authorList>
    </citation>
    <scope>NUCLEOTIDE SEQUENCE</scope>
</reference>
<protein>
    <submittedName>
        <fullName evidence="1">Uncharacterized protein</fullName>
    </submittedName>
</protein>
<dbReference type="Proteomes" id="UP001162501">
    <property type="component" value="Chromosome 10"/>
</dbReference>
<reference evidence="1" key="2">
    <citation type="submission" date="2025-03" db="EMBL/GenBank/DDBJ databases">
        <authorList>
            <consortium name="ELIXIR-Norway"/>
            <consortium name="Elixir Norway"/>
        </authorList>
    </citation>
    <scope>NUCLEOTIDE SEQUENCE</scope>
</reference>
<accession>A0AC59Y7P6</accession>
<dbReference type="EMBL" id="OX596094">
    <property type="protein sequence ID" value="CAM9440240.1"/>
    <property type="molecule type" value="Genomic_DNA"/>
</dbReference>
<name>A0AC59Y7P6_RANTA</name>